<feature type="compositionally biased region" description="Polar residues" evidence="1">
    <location>
        <begin position="806"/>
        <end position="821"/>
    </location>
</feature>
<evidence type="ECO:0000256" key="2">
    <source>
        <dbReference type="SAM" id="Phobius"/>
    </source>
</evidence>
<dbReference type="OrthoDB" id="6625923at2759"/>
<keyword evidence="5" id="KW-1185">Reference proteome</keyword>
<evidence type="ECO:0000256" key="3">
    <source>
        <dbReference type="SAM" id="SignalP"/>
    </source>
</evidence>
<proteinExistence type="predicted"/>
<keyword evidence="2" id="KW-0812">Transmembrane</keyword>
<feature type="compositionally biased region" description="Basic and acidic residues" evidence="1">
    <location>
        <begin position="660"/>
        <end position="709"/>
    </location>
</feature>
<name>A0A0N7L8F7_PLAHL</name>
<accession>A0A0N7L8F7</accession>
<dbReference type="OMA" id="TNTIFRT"/>
<dbReference type="GeneID" id="36402550"/>
<protein>
    <recommendedName>
        <fullName evidence="6">RxLR-like protein</fullName>
    </recommendedName>
</protein>
<dbReference type="STRING" id="4781.A0A0N7L8F7"/>
<feature type="signal peptide" evidence="3">
    <location>
        <begin position="1"/>
        <end position="18"/>
    </location>
</feature>
<organism evidence="4 5">
    <name type="scientific">Plasmopara halstedii</name>
    <name type="common">Downy mildew of sunflower</name>
    <dbReference type="NCBI Taxonomy" id="4781"/>
    <lineage>
        <taxon>Eukaryota</taxon>
        <taxon>Sar</taxon>
        <taxon>Stramenopiles</taxon>
        <taxon>Oomycota</taxon>
        <taxon>Peronosporomycetes</taxon>
        <taxon>Peronosporales</taxon>
        <taxon>Peronosporaceae</taxon>
        <taxon>Plasmopara</taxon>
    </lineage>
</organism>
<feature type="compositionally biased region" description="Polar residues" evidence="1">
    <location>
        <begin position="713"/>
        <end position="743"/>
    </location>
</feature>
<dbReference type="Proteomes" id="UP000054928">
    <property type="component" value="Unassembled WGS sequence"/>
</dbReference>
<evidence type="ECO:0000313" key="4">
    <source>
        <dbReference type="EMBL" id="CEG49747.1"/>
    </source>
</evidence>
<dbReference type="RefSeq" id="XP_024586116.1">
    <property type="nucleotide sequence ID" value="XM_024720970.1"/>
</dbReference>
<feature type="transmembrane region" description="Helical" evidence="2">
    <location>
        <begin position="838"/>
        <end position="858"/>
    </location>
</feature>
<keyword evidence="3" id="KW-0732">Signal</keyword>
<feature type="region of interest" description="Disordered" evidence="1">
    <location>
        <begin position="638"/>
        <end position="832"/>
    </location>
</feature>
<keyword evidence="2" id="KW-0472">Membrane</keyword>
<evidence type="ECO:0000313" key="5">
    <source>
        <dbReference type="Proteomes" id="UP000054928"/>
    </source>
</evidence>
<sequence length="913" mass="96274">MRRGVITLTCLVVIVTYAQESGMITFVGAINLELGEQISQQQEKAFAHVLKIDSSDGKEQTKAIKSIVPDIDAKVLDQGGMKDHETQPARSTMTFNQTVKHGILDDGISMTSTKSFTKDVATTPRVKNSAGSSLNETQKLVSKYESVNSKLDHMTSDVVDALDSMAGDTIETKDLTQMKDLKRIVNAEGTEGSNVKVETQNVDVKAEIVSFENNNVTRKGVSTSNYTAVDSSLDTVTSKLEGATHIVSPKLNDVVMSLGSTRDGVEQEVNHTIHPTVKTTSSVVKSLTTITNTTSTSVPSIVDTVTPTSGTTLTNFTQSVNTVTNIPNEMITTTSTATNTIGKPVISAVETVVKTATITSEPVSNATSSIVKRVTPLLDAAAYPIGSSVKLVSPPVSNTLSPLAHQVSSANMYDLTAKTISAPAPTNTVTDVAGSTLGLSTNTIAKPVTSKLKVVTDTGDLSPATPGVDMIANTTETTVTSVLPIISNISSPDVNKVTGSVSDTADLTANTVTKTPSSVIKAMPPAVNKTMDTLTNTAIGSVTNKILAPVTPSVQSAAELKLNPVTDDSSSAMEEETRVADAVLSTVPDTAVNIMADKAIDTMATDTALISASPTQAGTPLLSSENFQIVSNTRDTSIDQPIMSQTPPGVTPTTMPTEQTLDKEEEKTEVSKFDMNDMEIKETQEETNRNDRAGILENEDKSAKNHFDGNETPVVSKSPPASSDMTMKPSTMPNKLPFSTTPEYESGSRAELSGSLDDFAAGYLSHMNDPDVGDIEPQRTSPPQLANPSKSTQPDILTLPTIPSPALSSDSKNNPVSQEAQAKQAKDISGESDSGTSIFFALVGLAGCAAIVAIVAYMKKIEPSATISDEVRSSISTANGARSSWDSVYNDPLETRYSSIVMITPNGNGVCIL</sequence>
<feature type="chain" id="PRO_5006015157" description="RxLR-like protein" evidence="3">
    <location>
        <begin position="19"/>
        <end position="913"/>
    </location>
</feature>
<evidence type="ECO:0008006" key="6">
    <source>
        <dbReference type="Google" id="ProtNLM"/>
    </source>
</evidence>
<keyword evidence="2" id="KW-1133">Transmembrane helix</keyword>
<feature type="compositionally biased region" description="Low complexity" evidence="1">
    <location>
        <begin position="646"/>
        <end position="657"/>
    </location>
</feature>
<dbReference type="AlphaFoldDB" id="A0A0N7L8F7"/>
<reference evidence="5" key="1">
    <citation type="submission" date="2014-09" db="EMBL/GenBank/DDBJ databases">
        <authorList>
            <person name="Sharma Rahul"/>
            <person name="Thines Marco"/>
        </authorList>
    </citation>
    <scope>NUCLEOTIDE SEQUENCE [LARGE SCALE GENOMIC DNA]</scope>
</reference>
<feature type="compositionally biased region" description="Polar residues" evidence="1">
    <location>
        <begin position="778"/>
        <end position="795"/>
    </location>
</feature>
<dbReference type="EMBL" id="CCYD01003090">
    <property type="protein sequence ID" value="CEG49747.1"/>
    <property type="molecule type" value="Genomic_DNA"/>
</dbReference>
<evidence type="ECO:0000256" key="1">
    <source>
        <dbReference type="SAM" id="MobiDB-lite"/>
    </source>
</evidence>